<organism evidence="1 2">
    <name type="scientific">Paenibacillus thalictri</name>
    <dbReference type="NCBI Taxonomy" id="2527873"/>
    <lineage>
        <taxon>Bacteria</taxon>
        <taxon>Bacillati</taxon>
        <taxon>Bacillota</taxon>
        <taxon>Bacilli</taxon>
        <taxon>Bacillales</taxon>
        <taxon>Paenibacillaceae</taxon>
        <taxon>Paenibacillus</taxon>
    </lineage>
</organism>
<accession>A0A4Q9DTW3</accession>
<evidence type="ECO:0000313" key="2">
    <source>
        <dbReference type="Proteomes" id="UP000293142"/>
    </source>
</evidence>
<gene>
    <name evidence="1" type="ORF">EYB31_08285</name>
</gene>
<protein>
    <submittedName>
        <fullName evidence="1">ADP-heptose synthase</fullName>
    </submittedName>
</protein>
<name>A0A4Q9DTW3_9BACL</name>
<evidence type="ECO:0000313" key="1">
    <source>
        <dbReference type="EMBL" id="TBL80403.1"/>
    </source>
</evidence>
<keyword evidence="2" id="KW-1185">Reference proteome</keyword>
<reference evidence="1 2" key="1">
    <citation type="submission" date="2019-02" db="EMBL/GenBank/DDBJ databases">
        <title>Paenibacillus sp. nov., isolated from surface-sterilized tissue of Thalictrum simplex L.</title>
        <authorList>
            <person name="Tuo L."/>
        </authorList>
    </citation>
    <scope>NUCLEOTIDE SEQUENCE [LARGE SCALE GENOMIC DNA]</scope>
    <source>
        <strain evidence="1 2">N2SHLJ1</strain>
    </source>
</reference>
<dbReference type="Proteomes" id="UP000293142">
    <property type="component" value="Unassembled WGS sequence"/>
</dbReference>
<comment type="caution">
    <text evidence="1">The sequence shown here is derived from an EMBL/GenBank/DDBJ whole genome shotgun (WGS) entry which is preliminary data.</text>
</comment>
<dbReference type="EMBL" id="SIRE01000005">
    <property type="protein sequence ID" value="TBL80403.1"/>
    <property type="molecule type" value="Genomic_DNA"/>
</dbReference>
<proteinExistence type="predicted"/>
<sequence>MPRRFVIEAVMMTIYGQLLSPSNTVQYYIPYSTIMELYEMKDHPEQVMPDPADDAHVKQKIAELIAYFEDSFNKKKLERALASVWRESPPLPINDLVSLIVVNAIDNAEYGDAVDPVETELILTSMRTQAPILTDQFEFMDKVIDGSIPVQMFDIEDFEYALEADHPQFF</sequence>
<dbReference type="RefSeq" id="WP_131012816.1">
    <property type="nucleotide sequence ID" value="NZ_SIRE01000005.1"/>
</dbReference>
<dbReference type="AlphaFoldDB" id="A0A4Q9DTW3"/>
<dbReference type="OrthoDB" id="2878542at2"/>